<dbReference type="Pfam" id="PF02885">
    <property type="entry name" value="Glycos_trans_3N"/>
    <property type="match status" value="1"/>
</dbReference>
<dbReference type="PANTHER" id="PTHR43285">
    <property type="entry name" value="ANTHRANILATE PHOSPHORIBOSYLTRANSFERASE"/>
    <property type="match status" value="1"/>
</dbReference>
<dbReference type="UniPathway" id="UPA00035">
    <property type="reaction ID" value="UER00041"/>
</dbReference>
<dbReference type="GO" id="GO:0005829">
    <property type="term" value="C:cytosol"/>
    <property type="evidence" value="ECO:0007669"/>
    <property type="project" value="TreeGrafter"/>
</dbReference>
<feature type="binding site" evidence="4">
    <location>
        <position position="110"/>
    </location>
    <ligand>
        <name>anthranilate</name>
        <dbReference type="ChEBI" id="CHEBI:16567"/>
        <label>1</label>
    </ligand>
</feature>
<dbReference type="EC" id="2.4.2.18" evidence="4"/>
<keyword evidence="4" id="KW-0479">Metal-binding</keyword>
<keyword evidence="4" id="KW-0460">Magnesium</keyword>
<dbReference type="InterPro" id="IPR005940">
    <property type="entry name" value="Anthranilate_Pribosyl_Tfrase"/>
</dbReference>
<comment type="caution">
    <text evidence="4">Lacks conserved residue(s) required for the propagation of feature annotation.</text>
</comment>
<comment type="pathway">
    <text evidence="4">Amino-acid biosynthesis; L-tryptophan biosynthesis; L-tryptophan from chorismate: step 2/5.</text>
</comment>
<comment type="cofactor">
    <cofactor evidence="4">
        <name>Mg(2+)</name>
        <dbReference type="ChEBI" id="CHEBI:18420"/>
    </cofactor>
    <text evidence="4">Binds 2 magnesium ions per monomer.</text>
</comment>
<dbReference type="Gene3D" id="3.40.1030.10">
    <property type="entry name" value="Nucleoside phosphorylase/phosphoribosyltransferase catalytic domain"/>
    <property type="match status" value="1"/>
</dbReference>
<feature type="binding site" evidence="4">
    <location>
        <begin position="89"/>
        <end position="92"/>
    </location>
    <ligand>
        <name>5-phospho-alpha-D-ribose 1-diphosphate</name>
        <dbReference type="ChEBI" id="CHEBI:58017"/>
    </ligand>
</feature>
<organism evidence="7 8">
    <name type="scientific">Buchnera aphidicola</name>
    <name type="common">Cinara cuneomaculata</name>
    <dbReference type="NCBI Taxonomy" id="1660040"/>
    <lineage>
        <taxon>Bacteria</taxon>
        <taxon>Pseudomonadati</taxon>
        <taxon>Pseudomonadota</taxon>
        <taxon>Gammaproteobacteria</taxon>
        <taxon>Enterobacterales</taxon>
        <taxon>Erwiniaceae</taxon>
        <taxon>Buchnera</taxon>
    </lineage>
</organism>
<accession>A0A451CYB8</accession>
<dbReference type="Proteomes" id="UP000294404">
    <property type="component" value="Chromosome"/>
</dbReference>
<feature type="binding site" evidence="4">
    <location>
        <position position="223"/>
    </location>
    <ligand>
        <name>Mg(2+)</name>
        <dbReference type="ChEBI" id="CHEBI:18420"/>
        <label>2</label>
    </ligand>
</feature>
<feature type="binding site" evidence="4">
    <location>
        <begin position="82"/>
        <end position="83"/>
    </location>
    <ligand>
        <name>5-phospho-alpha-D-ribose 1-diphosphate</name>
        <dbReference type="ChEBI" id="CHEBI:58017"/>
    </ligand>
</feature>
<feature type="binding site" evidence="4">
    <location>
        <position position="224"/>
    </location>
    <ligand>
        <name>Mg(2+)</name>
        <dbReference type="ChEBI" id="CHEBI:18420"/>
        <label>2</label>
    </ligand>
</feature>
<evidence type="ECO:0000256" key="4">
    <source>
        <dbReference type="HAMAP-Rule" id="MF_00211"/>
    </source>
</evidence>
<feature type="binding site" evidence="4">
    <location>
        <position position="87"/>
    </location>
    <ligand>
        <name>5-phospho-alpha-D-ribose 1-diphosphate</name>
        <dbReference type="ChEBI" id="CHEBI:58017"/>
    </ligand>
</feature>
<dbReference type="OrthoDB" id="9806430at2"/>
<dbReference type="GO" id="GO:0004048">
    <property type="term" value="F:anthranilate phosphoribosyltransferase activity"/>
    <property type="evidence" value="ECO:0007669"/>
    <property type="project" value="UniProtKB-UniRule"/>
</dbReference>
<feature type="domain" description="Glycosyl transferase family 3 N-terminal" evidence="6">
    <location>
        <begin position="2"/>
        <end position="62"/>
    </location>
</feature>
<dbReference type="SUPFAM" id="SSF52418">
    <property type="entry name" value="Nucleoside phosphorylase/phosphoribosyltransferase catalytic domain"/>
    <property type="match status" value="1"/>
</dbReference>
<comment type="catalytic activity">
    <reaction evidence="4">
        <text>N-(5-phospho-beta-D-ribosyl)anthranilate + diphosphate = 5-phospho-alpha-D-ribose 1-diphosphate + anthranilate</text>
        <dbReference type="Rhea" id="RHEA:11768"/>
        <dbReference type="ChEBI" id="CHEBI:16567"/>
        <dbReference type="ChEBI" id="CHEBI:18277"/>
        <dbReference type="ChEBI" id="CHEBI:33019"/>
        <dbReference type="ChEBI" id="CHEBI:58017"/>
        <dbReference type="EC" id="2.4.2.18"/>
    </reaction>
</comment>
<evidence type="ECO:0000313" key="8">
    <source>
        <dbReference type="Proteomes" id="UP000294404"/>
    </source>
</evidence>
<dbReference type="Gene3D" id="1.20.970.10">
    <property type="entry name" value="Transferase, Pyrimidine Nucleoside Phosphorylase, Chain C"/>
    <property type="match status" value="1"/>
</dbReference>
<evidence type="ECO:0000259" key="5">
    <source>
        <dbReference type="Pfam" id="PF00591"/>
    </source>
</evidence>
<dbReference type="Pfam" id="PF00591">
    <property type="entry name" value="Glycos_transf_3"/>
    <property type="match status" value="1"/>
</dbReference>
<dbReference type="GO" id="GO:0000162">
    <property type="term" value="P:L-tryptophan biosynthetic process"/>
    <property type="evidence" value="ECO:0007669"/>
    <property type="project" value="UniProtKB-UniRule"/>
</dbReference>
<dbReference type="EMBL" id="LR217695">
    <property type="protein sequence ID" value="VFP78174.1"/>
    <property type="molecule type" value="Genomic_DNA"/>
</dbReference>
<evidence type="ECO:0000256" key="1">
    <source>
        <dbReference type="ARBA" id="ARBA00022676"/>
    </source>
</evidence>
<evidence type="ECO:0000256" key="2">
    <source>
        <dbReference type="ARBA" id="ARBA00022679"/>
    </source>
</evidence>
<dbReference type="HAMAP" id="MF_00211">
    <property type="entry name" value="TrpD"/>
    <property type="match status" value="1"/>
</dbReference>
<keyword evidence="4" id="KW-0028">Amino-acid biosynthesis</keyword>
<evidence type="ECO:0000256" key="3">
    <source>
        <dbReference type="ARBA" id="ARBA00022822"/>
    </source>
</evidence>
<feature type="binding site" evidence="4">
    <location>
        <position position="79"/>
    </location>
    <ligand>
        <name>5-phospho-alpha-D-ribose 1-diphosphate</name>
        <dbReference type="ChEBI" id="CHEBI:58017"/>
    </ligand>
</feature>
<keyword evidence="1 4" id="KW-0328">Glycosyltransferase</keyword>
<dbReference type="InterPro" id="IPR017459">
    <property type="entry name" value="Glycosyl_Trfase_fam3_N_dom"/>
</dbReference>
<feature type="binding site" evidence="4">
    <location>
        <position position="224"/>
    </location>
    <ligand>
        <name>Mg(2+)</name>
        <dbReference type="ChEBI" id="CHEBI:18420"/>
        <label>1</label>
    </ligand>
</feature>
<dbReference type="RefSeq" id="WP_154027379.1">
    <property type="nucleotide sequence ID" value="NZ_LR217695.1"/>
</dbReference>
<feature type="binding site" evidence="4">
    <location>
        <position position="79"/>
    </location>
    <ligand>
        <name>anthranilate</name>
        <dbReference type="ChEBI" id="CHEBI:16567"/>
        <label>1</label>
    </ligand>
</feature>
<evidence type="ECO:0000259" key="6">
    <source>
        <dbReference type="Pfam" id="PF02885"/>
    </source>
</evidence>
<evidence type="ECO:0000313" key="7">
    <source>
        <dbReference type="EMBL" id="VFP78174.1"/>
    </source>
</evidence>
<feature type="binding site" evidence="4">
    <location>
        <position position="119"/>
    </location>
    <ligand>
        <name>5-phospho-alpha-D-ribose 1-diphosphate</name>
        <dbReference type="ChEBI" id="CHEBI:58017"/>
    </ligand>
</feature>
<dbReference type="InterPro" id="IPR036320">
    <property type="entry name" value="Glycosyl_Trfase_fam3_N_dom_sf"/>
</dbReference>
<gene>
    <name evidence="4 7" type="primary">trpD</name>
    <name evidence="7" type="ORF">BUCICUMA2628_184</name>
</gene>
<comment type="function">
    <text evidence="4">Catalyzes the transfer of the phosphoribosyl group of 5-phosphorylribose-1-pyrophosphate (PRPP) to anthranilate to yield N-(5'-phosphoribosyl)-anthranilate (PRA).</text>
</comment>
<keyword evidence="3 4" id="KW-0822">Tryptophan biosynthesis</keyword>
<sequence length="336" mass="37795">MKKILKKIYNGICLNESESYILFENIFHENINDIQIAAILAILSSRRETYEEIIGARKSAMKHIKSFPTSKYSISDIVGTGGDQKNSFNISTVSAIVAACYGIKIAKICNISSSSRFGSANLVQKLNININITSEQSKTCLDEMNICFLLANNYLSNFKKISKIRSLLQIKTIFNILGPLLNPAKPNYALIGVYKPQLMLLYAKILAHLKYTKAIIVHSGGIDEATLYSNTSIVELENEQIKVYELSPEDFGAKRYNKNYILNKSITENYLETIKLFQGKGESVYVQTIAINVALLMKVLGNNDIRKNTLDILNFINTGQVYQFVLKLSRLSKLFN</sequence>
<feature type="binding site" evidence="4">
    <location>
        <position position="165"/>
    </location>
    <ligand>
        <name>anthranilate</name>
        <dbReference type="ChEBI" id="CHEBI:16567"/>
        <label>2</label>
    </ligand>
</feature>
<feature type="binding site" evidence="4">
    <location>
        <begin position="107"/>
        <end position="115"/>
    </location>
    <ligand>
        <name>5-phospho-alpha-D-ribose 1-diphosphate</name>
        <dbReference type="ChEBI" id="CHEBI:58017"/>
    </ligand>
</feature>
<dbReference type="NCBIfam" id="TIGR01245">
    <property type="entry name" value="trpD"/>
    <property type="match status" value="1"/>
</dbReference>
<dbReference type="InterPro" id="IPR035902">
    <property type="entry name" value="Nuc_phospho_transferase"/>
</dbReference>
<reference evidence="7 8" key="1">
    <citation type="submission" date="2019-02" db="EMBL/GenBank/DDBJ databases">
        <authorList>
            <person name="Manzano-Marin A."/>
            <person name="Manzano-Marin A."/>
        </authorList>
    </citation>
    <scope>NUCLEOTIDE SEQUENCE [LARGE SCALE GENOMIC DNA]</scope>
    <source>
        <strain evidence="7 8">BuCicuneomaculata</strain>
    </source>
</reference>
<feature type="domain" description="Glycosyl transferase family 3" evidence="5">
    <location>
        <begin position="73"/>
        <end position="320"/>
    </location>
</feature>
<name>A0A451CYB8_9GAMM</name>
<keyword evidence="4" id="KW-0057">Aromatic amino acid biosynthesis</keyword>
<keyword evidence="2 4" id="KW-0808">Transferase</keyword>
<dbReference type="AlphaFoldDB" id="A0A451CYB8"/>
<comment type="subunit">
    <text evidence="4">Homodimer.</text>
</comment>
<dbReference type="GO" id="GO:0000287">
    <property type="term" value="F:magnesium ion binding"/>
    <property type="evidence" value="ECO:0007669"/>
    <property type="project" value="UniProtKB-UniRule"/>
</dbReference>
<dbReference type="InterPro" id="IPR000312">
    <property type="entry name" value="Glycosyl_Trfase_fam3"/>
</dbReference>
<dbReference type="PANTHER" id="PTHR43285:SF2">
    <property type="entry name" value="ANTHRANILATE PHOSPHORIBOSYLTRANSFERASE"/>
    <property type="match status" value="1"/>
</dbReference>
<dbReference type="SUPFAM" id="SSF47648">
    <property type="entry name" value="Nucleoside phosphorylase/phosphoribosyltransferase N-terminal domain"/>
    <property type="match status" value="1"/>
</dbReference>
<proteinExistence type="inferred from homology"/>
<feature type="binding site" evidence="4">
    <location>
        <position position="91"/>
    </location>
    <ligand>
        <name>Mg(2+)</name>
        <dbReference type="ChEBI" id="CHEBI:18420"/>
        <label>1</label>
    </ligand>
</feature>
<comment type="similarity">
    <text evidence="4">Belongs to the anthranilate phosphoribosyltransferase family.</text>
</comment>
<protein>
    <recommendedName>
        <fullName evidence="4">Anthranilate phosphoribosyltransferase</fullName>
        <ecNumber evidence="4">2.4.2.18</ecNumber>
    </recommendedName>
</protein>